<dbReference type="PROSITE" id="PS50181">
    <property type="entry name" value="FBOX"/>
    <property type="match status" value="1"/>
</dbReference>
<gene>
    <name evidence="2" type="ORF">FNAPI_1708</name>
</gene>
<dbReference type="Proteomes" id="UP000574317">
    <property type="component" value="Unassembled WGS sequence"/>
</dbReference>
<evidence type="ECO:0000259" key="1">
    <source>
        <dbReference type="PROSITE" id="PS50181"/>
    </source>
</evidence>
<comment type="caution">
    <text evidence="2">The sequence shown here is derived from an EMBL/GenBank/DDBJ whole genome shotgun (WGS) entry which is preliminary data.</text>
</comment>
<name>A0A8H5K1V7_9HYPO</name>
<evidence type="ECO:0000313" key="2">
    <source>
        <dbReference type="EMBL" id="KAF5565393.1"/>
    </source>
</evidence>
<reference evidence="2 3" key="1">
    <citation type="submission" date="2020-05" db="EMBL/GenBank/DDBJ databases">
        <title>Identification and distribution of gene clusters putatively required for synthesis of sphingolipid metabolism inhibitors in phylogenetically diverse species of the filamentous fungus Fusarium.</title>
        <authorList>
            <person name="Kim H.-S."/>
            <person name="Busman M."/>
            <person name="Brown D.W."/>
            <person name="Divon H."/>
            <person name="Uhlig S."/>
            <person name="Proctor R.H."/>
        </authorList>
    </citation>
    <scope>NUCLEOTIDE SEQUENCE [LARGE SCALE GENOMIC DNA]</scope>
    <source>
        <strain evidence="2 3">NRRL 25196</strain>
    </source>
</reference>
<proteinExistence type="predicted"/>
<dbReference type="EMBL" id="JAAOAO010000058">
    <property type="protein sequence ID" value="KAF5565393.1"/>
    <property type="molecule type" value="Genomic_DNA"/>
</dbReference>
<dbReference type="AlphaFoldDB" id="A0A8H5K1V7"/>
<organism evidence="2 3">
    <name type="scientific">Fusarium napiforme</name>
    <dbReference type="NCBI Taxonomy" id="42672"/>
    <lineage>
        <taxon>Eukaryota</taxon>
        <taxon>Fungi</taxon>
        <taxon>Dikarya</taxon>
        <taxon>Ascomycota</taxon>
        <taxon>Pezizomycotina</taxon>
        <taxon>Sordariomycetes</taxon>
        <taxon>Hypocreomycetidae</taxon>
        <taxon>Hypocreales</taxon>
        <taxon>Nectriaceae</taxon>
        <taxon>Fusarium</taxon>
        <taxon>Fusarium fujikuroi species complex</taxon>
    </lineage>
</organism>
<protein>
    <submittedName>
        <fullName evidence="2">Activator of stress protein 1</fullName>
    </submittedName>
</protein>
<feature type="domain" description="F-box" evidence="1">
    <location>
        <begin position="225"/>
        <end position="272"/>
    </location>
</feature>
<sequence>MMSLGRDSWCAICGVTIESHVIKLRLMWPRGFSTYDPNVVCDADVEWLAQVHLLGYNPLATSSSKFYVSDVAIVGRGIEMATETRTDPAFEGVDVRRLSVYRNKKGPERVIPFHWECYKTLALYLTGRSDTTRIRKGALYRALDRFSVVRNFQQRAGLIEYRCLSLDYGDPIEAQKDYWECIPRQEYTVFSPQRQESMKDDIAKHISGPEFEKPVQRHYEDKIESTPLTALPETIIFGISEFLDNDSLINLFCASSELCSSLTHNDSFWKRRIITHLPYFFELHEYLKEQSQSLENRDFKRIFLWADAASQPRPGVTRIMLPVANRRRIWNVCEQIGEVYNQEPRRKPVTEGYLGCRARKSERQVLGNTGEPGLYFRSAHFLRDWTELLRPWTLELFWNSEGDLSGIAVTFEQDQRIFGHKPQESGSCQTTGSFAGGVWIKGFVFHIYASSALRSRQTCSWNYSSCKGVTVYLTDGSEHTYGQDGEHLLRMPFAAAENMTIVGIKGTLTAHKRCGISPFIEKMRILQAATNFEPFAGELLKLRDQEVACWNPVNCMFKSLISPSDDLRLKLCKGRVRNFERWHCLVPLNTLILANDISQLSQIRSISAYLIRDPICFNLWSNHCCDIGNLRVTTEAGTRYLRDVDDDGSIWPEQRWDTFHINGPGGEIIEEVIVHHALSHDSSPKAIEIHTSLGRSVVWGMDMERGEGGGETNQPCAPNISQGPPTHLRPDDGFAIVGLVMGCGKVFGRWHSDEYHVERSKAPASLWYSRRVKLWGEDYVDEQDSRGPWTKEQYDRRNESTIHTGMSKFGIITKRITDGPKVDI</sequence>
<dbReference type="SUPFAM" id="SSF81383">
    <property type="entry name" value="F-box domain"/>
    <property type="match status" value="1"/>
</dbReference>
<keyword evidence="3" id="KW-1185">Reference proteome</keyword>
<dbReference type="InterPro" id="IPR001810">
    <property type="entry name" value="F-box_dom"/>
</dbReference>
<dbReference type="InterPro" id="IPR036047">
    <property type="entry name" value="F-box-like_dom_sf"/>
</dbReference>
<accession>A0A8H5K1V7</accession>
<evidence type="ECO:0000313" key="3">
    <source>
        <dbReference type="Proteomes" id="UP000574317"/>
    </source>
</evidence>